<dbReference type="SUPFAM" id="SSF54791">
    <property type="entry name" value="Eukaryotic type KH-domain (KH-domain type I)"/>
    <property type="match status" value="2"/>
</dbReference>
<dbReference type="Gene3D" id="3.30.1370.10">
    <property type="entry name" value="K Homology domain, type 1"/>
    <property type="match status" value="2"/>
</dbReference>
<dbReference type="CDD" id="cd22421">
    <property type="entry name" value="KH-I_BICC1_rpt2"/>
    <property type="match status" value="1"/>
</dbReference>
<dbReference type="Proteomes" id="UP000694427">
    <property type="component" value="Unplaced"/>
</dbReference>
<dbReference type="InterPro" id="IPR004087">
    <property type="entry name" value="KH_dom"/>
</dbReference>
<feature type="signal peptide" evidence="5">
    <location>
        <begin position="1"/>
        <end position="20"/>
    </location>
</feature>
<feature type="region of interest" description="Disordered" evidence="4">
    <location>
        <begin position="485"/>
        <end position="528"/>
    </location>
</feature>
<dbReference type="PANTHER" id="PTHR10627">
    <property type="entry name" value="SCP160"/>
    <property type="match status" value="1"/>
</dbReference>
<keyword evidence="2" id="KW-0677">Repeat</keyword>
<evidence type="ECO:0000313" key="8">
    <source>
        <dbReference type="Proteomes" id="UP000694427"/>
    </source>
</evidence>
<dbReference type="PROSITE" id="PS50105">
    <property type="entry name" value="SAM_DOMAIN"/>
    <property type="match status" value="1"/>
</dbReference>
<dbReference type="PROSITE" id="PS50084">
    <property type="entry name" value="KH_TYPE_1"/>
    <property type="match status" value="2"/>
</dbReference>
<organism evidence="7 8">
    <name type="scientific">Cyprinus carpio</name>
    <name type="common">Common carp</name>
    <dbReference type="NCBI Taxonomy" id="7962"/>
    <lineage>
        <taxon>Eukaryota</taxon>
        <taxon>Metazoa</taxon>
        <taxon>Chordata</taxon>
        <taxon>Craniata</taxon>
        <taxon>Vertebrata</taxon>
        <taxon>Euteleostomi</taxon>
        <taxon>Actinopterygii</taxon>
        <taxon>Neopterygii</taxon>
        <taxon>Teleostei</taxon>
        <taxon>Ostariophysi</taxon>
        <taxon>Cypriniformes</taxon>
        <taxon>Cyprinidae</taxon>
        <taxon>Cyprininae</taxon>
        <taxon>Cyprinus</taxon>
    </lineage>
</organism>
<evidence type="ECO:0000313" key="7">
    <source>
        <dbReference type="Ensembl" id="ENSCCRP00010011713.1"/>
    </source>
</evidence>
<dbReference type="Gene3D" id="3.30.310.270">
    <property type="match status" value="1"/>
</dbReference>
<evidence type="ECO:0000256" key="4">
    <source>
        <dbReference type="SAM" id="MobiDB-lite"/>
    </source>
</evidence>
<keyword evidence="5" id="KW-0732">Signal</keyword>
<dbReference type="AlphaFoldDB" id="A0A8C1GSX3"/>
<dbReference type="Pfam" id="PF00536">
    <property type="entry name" value="SAM_1"/>
    <property type="match status" value="1"/>
</dbReference>
<dbReference type="CDD" id="cd22422">
    <property type="entry name" value="KH-I_BICC1_rpt3"/>
    <property type="match status" value="1"/>
</dbReference>
<dbReference type="Gene3D" id="1.10.150.50">
    <property type="entry name" value="Transcription Factor, Ets-1"/>
    <property type="match status" value="1"/>
</dbReference>
<sequence>MQYKWCINLSFSLSLAPAEGSGLSGEEFFQKVMRETHTQVKWPSKLKIGAKSKKDPHVKVEGKRANVLEAKRKILELLETKVNKVTLKMDVTHTEHSHVIGKGGGNIKKVMEDTSCHIHFPDSNRNNNAGEKSNQVSIAGPVQGVESARRQIRDLQPLVLTFDLPVTLVGGVVCDTGSPVIQHVAQAFGVSVSFRTQPKLYCSTCSVRGTQGNAAAVKKATCVLMELLLGAEALAGVTGVMVSTQLDVTSQQHLFLLGQNGANFLTVMHQTHTQIILPDLSAPQHTPSLLIQGTADGVCVARQQLMDCLPVCLMFDLKDEGESDPRKLAQMMHNLGVFISVKPKVKQTAKSVVVKGLERNIGSLYEARRLLLGLDSTEVSMTTKNVFEVTKTPVDPLVANNGITSYWINVLMQQLRLNETGVCDHEYERKKLLATQAMQQKPVVTEVRTPTDTWSGLGFSKSMPTDAVKELRAVSRRCYRPYHNQQSWSSQSGKERGWNGSDSENWRERRGSLSSSPPPSSSSFTPYSLSASRTSKCAIDYQTFLTLSDEDLKEVGVNTFGARRKMILAITDLSKKRKFPEVSSMKSGYLEGGASGRLPRIMNEDAAAKSNRW</sequence>
<reference evidence="7" key="2">
    <citation type="submission" date="2025-09" db="UniProtKB">
        <authorList>
            <consortium name="Ensembl"/>
        </authorList>
    </citation>
    <scope>IDENTIFICATION</scope>
</reference>
<feature type="chain" id="PRO_5034622930" evidence="5">
    <location>
        <begin position="21"/>
        <end position="613"/>
    </location>
</feature>
<dbReference type="InterPro" id="IPR047549">
    <property type="entry name" value="BICC1_KH-I_rpt1"/>
</dbReference>
<evidence type="ECO:0000256" key="5">
    <source>
        <dbReference type="SAM" id="SignalP"/>
    </source>
</evidence>
<evidence type="ECO:0000256" key="1">
    <source>
        <dbReference type="ARBA" id="ARBA00007662"/>
    </source>
</evidence>
<evidence type="ECO:0000259" key="6">
    <source>
        <dbReference type="PROSITE" id="PS50105"/>
    </source>
</evidence>
<dbReference type="Ensembl" id="ENSCCRT00010012749.1">
    <property type="protein sequence ID" value="ENSCCRP00010011713.1"/>
    <property type="gene ID" value="ENSCCRG00010004903.1"/>
</dbReference>
<dbReference type="GO" id="GO:0003723">
    <property type="term" value="F:RNA binding"/>
    <property type="evidence" value="ECO:0007669"/>
    <property type="project" value="UniProtKB-UniRule"/>
</dbReference>
<dbReference type="GO" id="GO:0005737">
    <property type="term" value="C:cytoplasm"/>
    <property type="evidence" value="ECO:0007669"/>
    <property type="project" value="TreeGrafter"/>
</dbReference>
<dbReference type="PANTHER" id="PTHR10627:SF59">
    <property type="entry name" value="BICAUDAL C HOMOLOG 2"/>
    <property type="match status" value="1"/>
</dbReference>
<dbReference type="InterPro" id="IPR036612">
    <property type="entry name" value="KH_dom_type_1_sf"/>
</dbReference>
<dbReference type="Pfam" id="PF24234">
    <property type="entry name" value="KH_BICC1_1st"/>
    <property type="match status" value="1"/>
</dbReference>
<proteinExistence type="inferred from homology"/>
<dbReference type="SUPFAM" id="SSF47769">
    <property type="entry name" value="SAM/Pointed domain"/>
    <property type="match status" value="1"/>
</dbReference>
<dbReference type="InterPro" id="IPR001660">
    <property type="entry name" value="SAM"/>
</dbReference>
<name>A0A8C1GSX3_CYPCA</name>
<dbReference type="InterPro" id="IPR047553">
    <property type="entry name" value="BICC1_KH-I_rpt3"/>
</dbReference>
<dbReference type="SMART" id="SM00322">
    <property type="entry name" value="KH"/>
    <property type="match status" value="2"/>
</dbReference>
<protein>
    <submittedName>
        <fullName evidence="7">Bicaudal C homolog 2</fullName>
    </submittedName>
</protein>
<evidence type="ECO:0000256" key="3">
    <source>
        <dbReference type="PROSITE-ProRule" id="PRU00117"/>
    </source>
</evidence>
<reference evidence="7" key="1">
    <citation type="submission" date="2025-08" db="UniProtKB">
        <authorList>
            <consortium name="Ensembl"/>
        </authorList>
    </citation>
    <scope>IDENTIFICATION</scope>
</reference>
<dbReference type="Pfam" id="PF22985">
    <property type="entry name" value="KH_BICC1"/>
    <property type="match status" value="2"/>
</dbReference>
<keyword evidence="3" id="KW-0694">RNA-binding</keyword>
<comment type="similarity">
    <text evidence="1">Belongs to the BicC family.</text>
</comment>
<keyword evidence="8" id="KW-1185">Reference proteome</keyword>
<dbReference type="Pfam" id="PF00013">
    <property type="entry name" value="KH_1"/>
    <property type="match status" value="1"/>
</dbReference>
<dbReference type="InterPro" id="IPR047554">
    <property type="entry name" value="BICC1_KH-I_rpt2"/>
</dbReference>
<feature type="domain" description="SAM" evidence="6">
    <location>
        <begin position="498"/>
        <end position="576"/>
    </location>
</feature>
<dbReference type="InterPro" id="IPR004088">
    <property type="entry name" value="KH_dom_type_1"/>
</dbReference>
<dbReference type="InterPro" id="IPR013761">
    <property type="entry name" value="SAM/pointed_sf"/>
</dbReference>
<accession>A0A8C1GSX3</accession>
<evidence type="ECO:0000256" key="2">
    <source>
        <dbReference type="ARBA" id="ARBA00022737"/>
    </source>
</evidence>
<dbReference type="InterPro" id="IPR054727">
    <property type="entry name" value="BICC1_KH"/>
</dbReference>